<proteinExistence type="predicted"/>
<protein>
    <submittedName>
        <fullName evidence="1">Uncharacterized protein</fullName>
    </submittedName>
</protein>
<keyword evidence="2" id="KW-1185">Reference proteome</keyword>
<dbReference type="InParanoid" id="A0A2P6NP34"/>
<dbReference type="EMBL" id="MDYQ01000040">
    <property type="protein sequence ID" value="PRP85719.1"/>
    <property type="molecule type" value="Genomic_DNA"/>
</dbReference>
<evidence type="ECO:0000313" key="2">
    <source>
        <dbReference type="Proteomes" id="UP000241769"/>
    </source>
</evidence>
<organism evidence="1 2">
    <name type="scientific">Planoprotostelium fungivorum</name>
    <dbReference type="NCBI Taxonomy" id="1890364"/>
    <lineage>
        <taxon>Eukaryota</taxon>
        <taxon>Amoebozoa</taxon>
        <taxon>Evosea</taxon>
        <taxon>Variosea</taxon>
        <taxon>Cavosteliida</taxon>
        <taxon>Cavosteliaceae</taxon>
        <taxon>Planoprotostelium</taxon>
    </lineage>
</organism>
<dbReference type="Proteomes" id="UP000241769">
    <property type="component" value="Unassembled WGS sequence"/>
</dbReference>
<dbReference type="AlphaFoldDB" id="A0A2P6NP34"/>
<accession>A0A2P6NP34</accession>
<evidence type="ECO:0000313" key="1">
    <source>
        <dbReference type="EMBL" id="PRP85719.1"/>
    </source>
</evidence>
<comment type="caution">
    <text evidence="1">The sequence shown here is derived from an EMBL/GenBank/DDBJ whole genome shotgun (WGS) entry which is preliminary data.</text>
</comment>
<sequence>MVVPGNKSSQYLRGQCQMWGRVWRYQGRAFNYPNNHVQRRPRQGECEM</sequence>
<gene>
    <name evidence="1" type="ORF">PROFUN_06313</name>
</gene>
<reference evidence="1 2" key="1">
    <citation type="journal article" date="2018" name="Genome Biol. Evol.">
        <title>Multiple Roots of Fruiting Body Formation in Amoebozoa.</title>
        <authorList>
            <person name="Hillmann F."/>
            <person name="Forbes G."/>
            <person name="Novohradska S."/>
            <person name="Ferling I."/>
            <person name="Riege K."/>
            <person name="Groth M."/>
            <person name="Westermann M."/>
            <person name="Marz M."/>
            <person name="Spaller T."/>
            <person name="Winckler T."/>
            <person name="Schaap P."/>
            <person name="Glockner G."/>
        </authorList>
    </citation>
    <scope>NUCLEOTIDE SEQUENCE [LARGE SCALE GENOMIC DNA]</scope>
    <source>
        <strain evidence="1 2">Jena</strain>
    </source>
</reference>
<name>A0A2P6NP34_9EUKA</name>